<evidence type="ECO:0000313" key="2">
    <source>
        <dbReference type="Proteomes" id="UP000199608"/>
    </source>
</evidence>
<name>A0A1H2JHP4_9BACT</name>
<accession>A0A1H2JHP4</accession>
<sequence>MDIIIYSDAGNAQKDKLEKEIYHVCNIMPVMVFDFKSFFNVIKSRLYGQYIVVFLIKSAEELEFLYSNKQKLFSSQYILILPNEDKQLIKKGLLLYPRYLAFACHGFKDMSAVLNKMIWNNTLKEKKLENLTIQTINNN</sequence>
<evidence type="ECO:0000313" key="1">
    <source>
        <dbReference type="EMBL" id="SDU55658.1"/>
    </source>
</evidence>
<protein>
    <submittedName>
        <fullName evidence="1">Uncharacterized protein</fullName>
    </submittedName>
</protein>
<dbReference type="AlphaFoldDB" id="A0A1H2JHP4"/>
<dbReference type="Proteomes" id="UP000199608">
    <property type="component" value="Unassembled WGS sequence"/>
</dbReference>
<gene>
    <name evidence="1" type="ORF">SAMN04487931_11280</name>
</gene>
<dbReference type="RefSeq" id="WP_092237138.1">
    <property type="nucleotide sequence ID" value="NZ_FNLL01000012.1"/>
</dbReference>
<organism evidence="1 2">
    <name type="scientific">Desulfobacula phenolica</name>
    <dbReference type="NCBI Taxonomy" id="90732"/>
    <lineage>
        <taxon>Bacteria</taxon>
        <taxon>Pseudomonadati</taxon>
        <taxon>Thermodesulfobacteriota</taxon>
        <taxon>Desulfobacteria</taxon>
        <taxon>Desulfobacterales</taxon>
        <taxon>Desulfobacteraceae</taxon>
        <taxon>Desulfobacula</taxon>
    </lineage>
</organism>
<keyword evidence="2" id="KW-1185">Reference proteome</keyword>
<reference evidence="2" key="1">
    <citation type="submission" date="2016-10" db="EMBL/GenBank/DDBJ databases">
        <authorList>
            <person name="Varghese N."/>
            <person name="Submissions S."/>
        </authorList>
    </citation>
    <scope>NUCLEOTIDE SEQUENCE [LARGE SCALE GENOMIC DNA]</scope>
    <source>
        <strain evidence="2">DSM 3384</strain>
    </source>
</reference>
<dbReference type="EMBL" id="FNLL01000012">
    <property type="protein sequence ID" value="SDU55658.1"/>
    <property type="molecule type" value="Genomic_DNA"/>
</dbReference>
<proteinExistence type="predicted"/>